<feature type="domain" description="FIST" evidence="1">
    <location>
        <begin position="30"/>
        <end position="230"/>
    </location>
</feature>
<dbReference type="AlphaFoldDB" id="A0A2S9YPT4"/>
<dbReference type="Pfam" id="PF10442">
    <property type="entry name" value="FIST_C"/>
    <property type="match status" value="1"/>
</dbReference>
<dbReference type="InterPro" id="IPR019494">
    <property type="entry name" value="FIST_C"/>
</dbReference>
<dbReference type="OrthoDB" id="9807948at2"/>
<dbReference type="Proteomes" id="UP000238823">
    <property type="component" value="Unassembled WGS sequence"/>
</dbReference>
<dbReference type="RefSeq" id="WP_106090239.1">
    <property type="nucleotide sequence ID" value="NZ_PVNL01000059.1"/>
</dbReference>
<reference evidence="3 4" key="1">
    <citation type="submission" date="2018-03" db="EMBL/GenBank/DDBJ databases">
        <title>Draft Genome Sequences of the Obligatory Marine Myxobacteria Enhygromyxa salina SWB007.</title>
        <authorList>
            <person name="Poehlein A."/>
            <person name="Moghaddam J.A."/>
            <person name="Harms H."/>
            <person name="Alanjari M."/>
            <person name="Koenig G.M."/>
            <person name="Daniel R."/>
            <person name="Schaeberle T.F."/>
        </authorList>
    </citation>
    <scope>NUCLEOTIDE SEQUENCE [LARGE SCALE GENOMIC DNA]</scope>
    <source>
        <strain evidence="3 4">SWB007</strain>
    </source>
</reference>
<protein>
    <submittedName>
        <fullName evidence="3">FIST N domain protein</fullName>
    </submittedName>
</protein>
<dbReference type="EMBL" id="PVNL01000059">
    <property type="protein sequence ID" value="PRQ07097.1"/>
    <property type="molecule type" value="Genomic_DNA"/>
</dbReference>
<dbReference type="PANTHER" id="PTHR40252:SF2">
    <property type="entry name" value="BLR0328 PROTEIN"/>
    <property type="match status" value="1"/>
</dbReference>
<dbReference type="SMART" id="SM01204">
    <property type="entry name" value="FIST_C"/>
    <property type="match status" value="1"/>
</dbReference>
<organism evidence="3 4">
    <name type="scientific">Enhygromyxa salina</name>
    <dbReference type="NCBI Taxonomy" id="215803"/>
    <lineage>
        <taxon>Bacteria</taxon>
        <taxon>Pseudomonadati</taxon>
        <taxon>Myxococcota</taxon>
        <taxon>Polyangia</taxon>
        <taxon>Nannocystales</taxon>
        <taxon>Nannocystaceae</taxon>
        <taxon>Enhygromyxa</taxon>
    </lineage>
</organism>
<feature type="domain" description="FIST C-domain" evidence="2">
    <location>
        <begin position="231"/>
        <end position="365"/>
    </location>
</feature>
<name>A0A2S9YPT4_9BACT</name>
<gene>
    <name evidence="3" type="ORF">ENSA7_32360</name>
</gene>
<comment type="caution">
    <text evidence="3">The sequence shown here is derived from an EMBL/GenBank/DDBJ whole genome shotgun (WGS) entry which is preliminary data.</text>
</comment>
<evidence type="ECO:0000313" key="4">
    <source>
        <dbReference type="Proteomes" id="UP000238823"/>
    </source>
</evidence>
<dbReference type="SMART" id="SM00897">
    <property type="entry name" value="FIST"/>
    <property type="match status" value="1"/>
</dbReference>
<accession>A0A2S9YPT4</accession>
<evidence type="ECO:0000259" key="1">
    <source>
        <dbReference type="SMART" id="SM00897"/>
    </source>
</evidence>
<evidence type="ECO:0000313" key="3">
    <source>
        <dbReference type="EMBL" id="PRQ07097.1"/>
    </source>
</evidence>
<proteinExistence type="predicted"/>
<evidence type="ECO:0000259" key="2">
    <source>
        <dbReference type="SMART" id="SM01204"/>
    </source>
</evidence>
<sequence length="381" mass="39739">MSTGLTVAHARSSDPPQIAHELSEQLGPTTPGLVLFFVSSKLAFADVAAAVAQAFPDSLTIGCTTCGEIGPDGFSVGQVSALALTGPMQARAVLLEQLAELKYERCVQAVDELRAGIGAERVRERPEDFVFLSLTDGLSGAEELLLAALASAAPKVPLVGGSAGDDFQFQATQVALGPRVSTGSAVLLLLEPQRPFVPFHLHHYTRVAAPIVVTEADPARRLVSRLDGYPAVPFLAKLAGLDEQRLRDDPLETLAARQIVFGFEVGPATFMRSVMTVQAESLLMGGSLEEGTLIYPMAAGDIVAATRDGLGRALAGIAEPQGLLLFNCAGRMLEAGARGLVAQLGAAMLPIPGAGFTTYGEQFGAVQINHTLTGLVLGQAT</sequence>
<dbReference type="Pfam" id="PF08495">
    <property type="entry name" value="FIST"/>
    <property type="match status" value="1"/>
</dbReference>
<dbReference type="InterPro" id="IPR013702">
    <property type="entry name" value="FIST_domain_N"/>
</dbReference>
<dbReference type="PANTHER" id="PTHR40252">
    <property type="entry name" value="BLR0328 PROTEIN"/>
    <property type="match status" value="1"/>
</dbReference>